<evidence type="ECO:0008006" key="3">
    <source>
        <dbReference type="Google" id="ProtNLM"/>
    </source>
</evidence>
<dbReference type="EMBL" id="QGTR01000004">
    <property type="protein sequence ID" value="PWV98999.1"/>
    <property type="molecule type" value="Genomic_DNA"/>
</dbReference>
<keyword evidence="2" id="KW-1185">Reference proteome</keyword>
<protein>
    <recommendedName>
        <fullName evidence="3">Ferredoxin</fullName>
    </recommendedName>
</protein>
<dbReference type="AlphaFoldDB" id="A0A317PK89"/>
<name>A0A317PK89_9HYPH</name>
<organism evidence="1 2">
    <name type="scientific">Hoeflea marina</name>
    <dbReference type="NCBI Taxonomy" id="274592"/>
    <lineage>
        <taxon>Bacteria</taxon>
        <taxon>Pseudomonadati</taxon>
        <taxon>Pseudomonadota</taxon>
        <taxon>Alphaproteobacteria</taxon>
        <taxon>Hyphomicrobiales</taxon>
        <taxon>Rhizobiaceae</taxon>
        <taxon>Hoeflea</taxon>
    </lineage>
</organism>
<evidence type="ECO:0000313" key="2">
    <source>
        <dbReference type="Proteomes" id="UP000246352"/>
    </source>
</evidence>
<sequence length="244" mass="25443">MDEAGLIAGVAAALDFSGLAPRGWLRPAPDLAPRLADGEAAAAICLVGHAGGAFWPVFAAWHADHPGIADPLDRWSEAVIGPVADLVGGSAVFPSDRPWQPFQQWAMAAEGLTPSPLGMLIHPVYGLWHGYRGAILFGMDRLAVERENRAAQGSEATAWIASAAMAESAHPCERCVGKPCLGACPVGAFVAGGFDVAGCRTYLASEAGTRGCMQTGCLARAACPVGPGYRYGEAQLRFHMAAFR</sequence>
<reference evidence="1 2" key="1">
    <citation type="submission" date="2018-05" db="EMBL/GenBank/DDBJ databases">
        <title>Genomic Encyclopedia of Type Strains, Phase IV (KMG-IV): sequencing the most valuable type-strain genomes for metagenomic binning, comparative biology and taxonomic classification.</title>
        <authorList>
            <person name="Goeker M."/>
        </authorList>
    </citation>
    <scope>NUCLEOTIDE SEQUENCE [LARGE SCALE GENOMIC DNA]</scope>
    <source>
        <strain evidence="1 2">DSM 16791</strain>
    </source>
</reference>
<dbReference type="Proteomes" id="UP000246352">
    <property type="component" value="Unassembled WGS sequence"/>
</dbReference>
<proteinExistence type="predicted"/>
<comment type="caution">
    <text evidence="1">The sequence shown here is derived from an EMBL/GenBank/DDBJ whole genome shotgun (WGS) entry which is preliminary data.</text>
</comment>
<dbReference type="OrthoDB" id="8279740at2"/>
<gene>
    <name evidence="1" type="ORF">DFR52_104290</name>
</gene>
<evidence type="ECO:0000313" key="1">
    <source>
        <dbReference type="EMBL" id="PWV98999.1"/>
    </source>
</evidence>
<accession>A0A317PK89</accession>
<dbReference type="RefSeq" id="WP_110033153.1">
    <property type="nucleotide sequence ID" value="NZ_QGTR01000004.1"/>
</dbReference>